<proteinExistence type="predicted"/>
<keyword evidence="2" id="KW-1185">Reference proteome</keyword>
<dbReference type="EMBL" id="CP082781">
    <property type="protein sequence ID" value="UGS27835.1"/>
    <property type="molecule type" value="Genomic_DNA"/>
</dbReference>
<organism evidence="1 2">
    <name type="scientific">Microbacterium resistens</name>
    <dbReference type="NCBI Taxonomy" id="156977"/>
    <lineage>
        <taxon>Bacteria</taxon>
        <taxon>Bacillati</taxon>
        <taxon>Actinomycetota</taxon>
        <taxon>Actinomycetes</taxon>
        <taxon>Micrococcales</taxon>
        <taxon>Microbacteriaceae</taxon>
        <taxon>Microbacterium</taxon>
    </lineage>
</organism>
<protein>
    <submittedName>
        <fullName evidence="1">DUF3467 domain-containing protein</fullName>
    </submittedName>
</protein>
<gene>
    <name evidence="1" type="ORF">K8F61_06615</name>
</gene>
<sequence length="96" mass="10707">MSQPASSPPRLNVKVPDDRVAGHYADFAGVWHTSETFVLDFLALSQPMRPDPENAGQTVADAELVSRVRVPAAQVWEIMKALEKQYSAWEAEQGRR</sequence>
<evidence type="ECO:0000313" key="2">
    <source>
        <dbReference type="Proteomes" id="UP001199642"/>
    </source>
</evidence>
<dbReference type="RefSeq" id="WP_067245735.1">
    <property type="nucleotide sequence ID" value="NZ_CP082781.1"/>
</dbReference>
<reference evidence="1 2" key="1">
    <citation type="submission" date="2023-01" db="EMBL/GenBank/DDBJ databases">
        <title>Characterization of estradiol degrading bacteria Microbacterium sp. MZT7 and reveal degrading genes through genome analysis.</title>
        <authorList>
            <person name="Hao P."/>
            <person name="Gao Y."/>
        </authorList>
    </citation>
    <scope>NUCLEOTIDE SEQUENCE [LARGE SCALE GENOMIC DNA]</scope>
    <source>
        <strain evidence="1 2">MZT7</strain>
    </source>
</reference>
<dbReference type="InterPro" id="IPR021857">
    <property type="entry name" value="DUF3467"/>
</dbReference>
<accession>A0ABY3RX09</accession>
<dbReference type="Proteomes" id="UP001199642">
    <property type="component" value="Chromosome"/>
</dbReference>
<evidence type="ECO:0000313" key="1">
    <source>
        <dbReference type="EMBL" id="UGS27835.1"/>
    </source>
</evidence>
<name>A0ABY3RX09_9MICO</name>
<dbReference type="Pfam" id="PF11950">
    <property type="entry name" value="DUF3467"/>
    <property type="match status" value="1"/>
</dbReference>